<dbReference type="PIRSF" id="PIRSF007398">
    <property type="entry name" value="Sll0148_caspase"/>
    <property type="match status" value="1"/>
</dbReference>
<keyword evidence="4" id="KW-1185">Reference proteome</keyword>
<dbReference type="InterPro" id="IPR011600">
    <property type="entry name" value="Pept_C14_caspase"/>
</dbReference>
<dbReference type="KEGG" id="hhg:XM38_001240"/>
<accession>A0A1Z3HFX6</accession>
<evidence type="ECO:0000259" key="1">
    <source>
        <dbReference type="Pfam" id="PF00656"/>
    </source>
</evidence>
<dbReference type="GO" id="GO:0006508">
    <property type="term" value="P:proteolysis"/>
    <property type="evidence" value="ECO:0007669"/>
    <property type="project" value="InterPro"/>
</dbReference>
<dbReference type="GO" id="GO:0004197">
    <property type="term" value="F:cysteine-type endopeptidase activity"/>
    <property type="evidence" value="ECO:0007669"/>
    <property type="project" value="InterPro"/>
</dbReference>
<reference evidence="3 4" key="1">
    <citation type="journal article" date="2016" name="Biochim. Biophys. Acta">
        <title>Characterization of red-shifted phycobilisomes isolated from the chlorophyll f-containing cyanobacterium Halomicronema hongdechloris.</title>
        <authorList>
            <person name="Li Y."/>
            <person name="Lin Y."/>
            <person name="Garvey C.J."/>
            <person name="Birch D."/>
            <person name="Corkery R.W."/>
            <person name="Loughlin P.C."/>
            <person name="Scheer H."/>
            <person name="Willows R.D."/>
            <person name="Chen M."/>
        </authorList>
    </citation>
    <scope>NUCLEOTIDE SEQUENCE [LARGE SCALE GENOMIC DNA]</scope>
    <source>
        <strain evidence="3 4">C2206</strain>
    </source>
</reference>
<dbReference type="Gene3D" id="3.40.50.1460">
    <property type="match status" value="1"/>
</dbReference>
<sequence length="720" mass="77598">MADLRRRHFLQLMGGMAAALGLSQAQLVYQAQRHGRVLAQQTPRKLALLVGINEYPEDGLIPPLLGCLTDVELQYHLLVHRFGFKPEDIVTVTDQQATRTGILTAFEEHLIQQARPGDVVVFHYSGHGSRVLDPDQDHPDGLNSTLVPVDSPLPQGFPESGGVVQDITGHTLFLLIAALATDQVTVVLDSCHSGGGTRGNVRIRARSGGGQLQMSPEELAYQESWLSRLDLSPQAFIRRRRQGIAQGVAIASTRRDQYAADAPFEDFYAGAFTYLLTQYLWQQTGAEPFNSALPNVARSTTQLSFSGQEPQLEVAPGQDHGQRPIYFVGEVAPPAEAVITQIQGRQAEVWLGGIDPRSLEAFQQNALLSTIDANGDEQGFLQLSERQGLIGRGTLLREGQPGTLLQERVRGVPTDVSLRLGLDPSLGDDLDAAAQTLGQWPRIQPLPLGQGEVHYILGRMLPASRADLAVAQPLPPDHSLGLFSQELEPLPGSFGHPGEDLDAALARLQGKVQSLLAARLVKLILNPGASRLDVAVTMSPEGGDAIVANAVTVRGSPTPPAPRPQVRQLAVGQGIQFRIENREARDLYLSVLVIDATGEMAVLFPNQWTAASDVTRLGAGQTLYLPHPGRDPFRLVTQEPRGATEVLVIASSAPLDQALRALRELASQSGQTRGPVGLEDPTQVVDSLLSDLSRSPSEQADTLAIDARQLAALAISFDVI</sequence>
<evidence type="ECO:0000259" key="2">
    <source>
        <dbReference type="Pfam" id="PF14326"/>
    </source>
</evidence>
<dbReference type="InterPro" id="IPR006311">
    <property type="entry name" value="TAT_signal"/>
</dbReference>
<dbReference type="Pfam" id="PF14326">
    <property type="entry name" value="DUF4384"/>
    <property type="match status" value="1"/>
</dbReference>
<feature type="domain" description="Peptidase C14 caspase" evidence="1">
    <location>
        <begin position="44"/>
        <end position="313"/>
    </location>
</feature>
<dbReference type="InterPro" id="IPR050452">
    <property type="entry name" value="Metacaspase"/>
</dbReference>
<dbReference type="GO" id="GO:0005737">
    <property type="term" value="C:cytoplasm"/>
    <property type="evidence" value="ECO:0007669"/>
    <property type="project" value="TreeGrafter"/>
</dbReference>
<organism evidence="3 4">
    <name type="scientific">Halomicronema hongdechloris C2206</name>
    <dbReference type="NCBI Taxonomy" id="1641165"/>
    <lineage>
        <taxon>Bacteria</taxon>
        <taxon>Bacillati</taxon>
        <taxon>Cyanobacteriota</taxon>
        <taxon>Cyanophyceae</taxon>
        <taxon>Nodosilineales</taxon>
        <taxon>Nodosilineaceae</taxon>
        <taxon>Halomicronema</taxon>
    </lineage>
</organism>
<dbReference type="Proteomes" id="UP000191901">
    <property type="component" value="Chromosome"/>
</dbReference>
<evidence type="ECO:0000313" key="3">
    <source>
        <dbReference type="EMBL" id="ASC69198.1"/>
    </source>
</evidence>
<dbReference type="InterPro" id="IPR029030">
    <property type="entry name" value="Caspase-like_dom_sf"/>
</dbReference>
<gene>
    <name evidence="3" type="ORF">XM38_001240</name>
</gene>
<dbReference type="PANTHER" id="PTHR48104:SF30">
    <property type="entry name" value="METACASPASE-1"/>
    <property type="match status" value="1"/>
</dbReference>
<dbReference type="STRING" id="1641165.XM38_20975"/>
<dbReference type="EMBL" id="CP021983">
    <property type="protein sequence ID" value="ASC69198.1"/>
    <property type="molecule type" value="Genomic_DNA"/>
</dbReference>
<dbReference type="InterPro" id="IPR025493">
    <property type="entry name" value="DUF4384"/>
</dbReference>
<feature type="domain" description="DUF4384" evidence="2">
    <location>
        <begin position="569"/>
        <end position="654"/>
    </location>
</feature>
<dbReference type="AlphaFoldDB" id="A0A1Z3HFX6"/>
<name>A0A1Z3HFX6_9CYAN</name>
<dbReference type="SUPFAM" id="SSF52129">
    <property type="entry name" value="Caspase-like"/>
    <property type="match status" value="1"/>
</dbReference>
<evidence type="ECO:0000313" key="4">
    <source>
        <dbReference type="Proteomes" id="UP000191901"/>
    </source>
</evidence>
<dbReference type="RefSeq" id="WP_080812381.1">
    <property type="nucleotide sequence ID" value="NZ_CP021983.2"/>
</dbReference>
<dbReference type="Pfam" id="PF00656">
    <property type="entry name" value="Peptidase_C14"/>
    <property type="match status" value="1"/>
</dbReference>
<dbReference type="PROSITE" id="PS51318">
    <property type="entry name" value="TAT"/>
    <property type="match status" value="1"/>
</dbReference>
<proteinExistence type="predicted"/>
<dbReference type="InterPro" id="IPR011189">
    <property type="entry name" value="UCP_caspase_lke"/>
</dbReference>
<protein>
    <submittedName>
        <fullName evidence="3">Uncharacterized protein</fullName>
    </submittedName>
</protein>
<dbReference type="OrthoDB" id="505527at2"/>
<dbReference type="PANTHER" id="PTHR48104">
    <property type="entry name" value="METACASPASE-4"/>
    <property type="match status" value="1"/>
</dbReference>